<dbReference type="UniPathway" id="UPA00124"/>
<dbReference type="KEGG" id="atq:GH723_15155"/>
<dbReference type="RefSeq" id="WP_153760431.1">
    <property type="nucleotide sequence ID" value="NZ_CP045851.1"/>
</dbReference>
<dbReference type="GO" id="GO:0005829">
    <property type="term" value="C:cytosol"/>
    <property type="evidence" value="ECO:0007669"/>
    <property type="project" value="TreeGrafter"/>
</dbReference>
<evidence type="ECO:0000256" key="1">
    <source>
        <dbReference type="ARBA" id="ARBA00010944"/>
    </source>
</evidence>
<evidence type="ECO:0000313" key="4">
    <source>
        <dbReference type="EMBL" id="QGG96327.1"/>
    </source>
</evidence>
<evidence type="ECO:0000259" key="3">
    <source>
        <dbReference type="Pfam" id="PF04321"/>
    </source>
</evidence>
<dbReference type="PANTHER" id="PTHR10491">
    <property type="entry name" value="DTDP-4-DEHYDRORHAMNOSE REDUCTASE"/>
    <property type="match status" value="1"/>
</dbReference>
<proteinExistence type="inferred from homology"/>
<keyword evidence="2" id="KW-0521">NADP</keyword>
<dbReference type="InterPro" id="IPR029903">
    <property type="entry name" value="RmlD-like-bd"/>
</dbReference>
<accession>A0A5Q2RQB7</accession>
<keyword evidence="5" id="KW-1185">Reference proteome</keyword>
<dbReference type="EMBL" id="CP045851">
    <property type="protein sequence ID" value="QGG96327.1"/>
    <property type="molecule type" value="Genomic_DNA"/>
</dbReference>
<dbReference type="CDD" id="cd05254">
    <property type="entry name" value="dTDP_HR_like_SDR_e"/>
    <property type="match status" value="1"/>
</dbReference>
<evidence type="ECO:0000313" key="5">
    <source>
        <dbReference type="Proteomes" id="UP000334019"/>
    </source>
</evidence>
<keyword evidence="2" id="KW-0560">Oxidoreductase</keyword>
<comment type="function">
    <text evidence="2">Catalyzes the reduction of dTDP-6-deoxy-L-lyxo-4-hexulose to yield dTDP-L-rhamnose.</text>
</comment>
<evidence type="ECO:0000256" key="2">
    <source>
        <dbReference type="RuleBase" id="RU364082"/>
    </source>
</evidence>
<dbReference type="GO" id="GO:0008831">
    <property type="term" value="F:dTDP-4-dehydrorhamnose reductase activity"/>
    <property type="evidence" value="ECO:0007669"/>
    <property type="project" value="UniProtKB-EC"/>
</dbReference>
<dbReference type="Proteomes" id="UP000334019">
    <property type="component" value="Chromosome"/>
</dbReference>
<name>A0A5Q2RQB7_9ACTN</name>
<dbReference type="Gene3D" id="3.40.50.720">
    <property type="entry name" value="NAD(P)-binding Rossmann-like Domain"/>
    <property type="match status" value="1"/>
</dbReference>
<reference evidence="4 5" key="1">
    <citation type="submission" date="2019-11" db="EMBL/GenBank/DDBJ databases">
        <authorList>
            <person name="He Y."/>
        </authorList>
    </citation>
    <scope>NUCLEOTIDE SEQUENCE [LARGE SCALE GENOMIC DNA]</scope>
    <source>
        <strain evidence="4 5">SCSIO 58843</strain>
    </source>
</reference>
<comment type="similarity">
    <text evidence="1 2">Belongs to the dTDP-4-dehydrorhamnose reductase family.</text>
</comment>
<dbReference type="Pfam" id="PF04321">
    <property type="entry name" value="RmlD_sub_bind"/>
    <property type="match status" value="1"/>
</dbReference>
<dbReference type="EC" id="1.1.1.133" evidence="2"/>
<dbReference type="PANTHER" id="PTHR10491:SF4">
    <property type="entry name" value="METHIONINE ADENOSYLTRANSFERASE 2 SUBUNIT BETA"/>
    <property type="match status" value="1"/>
</dbReference>
<comment type="pathway">
    <text evidence="2">Carbohydrate biosynthesis; dTDP-L-rhamnose biosynthesis.</text>
</comment>
<feature type="domain" description="RmlD-like substrate binding" evidence="3">
    <location>
        <begin position="9"/>
        <end position="245"/>
    </location>
</feature>
<sequence length="302" mass="31509">MTGRAPAPLLVLGGEGLVGHRVVAEAVRRGDVPVAWTAHGDGSTGRRALPGTHPVTGVDLTSPEVVRAVLDEVRPSAVVNCAGIVKQRMAATGAARAVAVNSWLPHELAARCTDRGIRLVHLSTDCVFSGDPVGRGGAYDESARPDPVDLYGRSKLAGEVESPGTCTVRTSVVGRELRAGSGLLEWLLGQRGAVKGWTGALFSGPSSLELARRLVVLALDEQHVAGVHHLAAAPISKHDLLVLLAEAFGLDVEIRADASVRIDRSLDGAALAAATGGPLPDWPTMVSELADDPMDYAHLRRG</sequence>
<protein>
    <recommendedName>
        <fullName evidence="2">dTDP-4-dehydrorhamnose reductase</fullName>
        <ecNumber evidence="2">1.1.1.133</ecNumber>
    </recommendedName>
</protein>
<organism evidence="4 5">
    <name type="scientific">Actinomarinicola tropica</name>
    <dbReference type="NCBI Taxonomy" id="2789776"/>
    <lineage>
        <taxon>Bacteria</taxon>
        <taxon>Bacillati</taxon>
        <taxon>Actinomycetota</taxon>
        <taxon>Acidimicrobiia</taxon>
        <taxon>Acidimicrobiales</taxon>
        <taxon>Iamiaceae</taxon>
        <taxon>Actinomarinicola</taxon>
    </lineage>
</organism>
<dbReference type="InterPro" id="IPR005913">
    <property type="entry name" value="dTDP_dehydrorham_reduct"/>
</dbReference>
<dbReference type="InterPro" id="IPR036291">
    <property type="entry name" value="NAD(P)-bd_dom_sf"/>
</dbReference>
<dbReference type="SUPFAM" id="SSF51735">
    <property type="entry name" value="NAD(P)-binding Rossmann-fold domains"/>
    <property type="match status" value="1"/>
</dbReference>
<dbReference type="GO" id="GO:0019305">
    <property type="term" value="P:dTDP-rhamnose biosynthetic process"/>
    <property type="evidence" value="ECO:0007669"/>
    <property type="project" value="UniProtKB-UniPathway"/>
</dbReference>
<gene>
    <name evidence="4" type="ORF">GH723_15155</name>
</gene>
<dbReference type="AlphaFoldDB" id="A0A5Q2RQB7"/>